<reference evidence="1 2" key="1">
    <citation type="submission" date="2024-02" db="EMBL/GenBank/DDBJ databases">
        <title>Identification of pathogenicity and growth-promoting function of Pseudomonas putida variant.</title>
        <authorList>
            <person name="Sun J."/>
        </authorList>
    </citation>
    <scope>NUCLEOTIDE SEQUENCE [LARGE SCALE GENOMIC DNA]</scope>
    <source>
        <strain evidence="1 2">A03</strain>
    </source>
</reference>
<organism evidence="1 2">
    <name type="scientific">Pseudomonas farsensis</name>
    <dbReference type="NCBI Taxonomy" id="2745492"/>
    <lineage>
        <taxon>Bacteria</taxon>
        <taxon>Pseudomonadati</taxon>
        <taxon>Pseudomonadota</taxon>
        <taxon>Gammaproteobacteria</taxon>
        <taxon>Pseudomonadales</taxon>
        <taxon>Pseudomonadaceae</taxon>
        <taxon>Pseudomonas</taxon>
    </lineage>
</organism>
<dbReference type="EMBL" id="JBBHLC010000051">
    <property type="protein sequence ID" value="MEJ5864805.1"/>
    <property type="molecule type" value="Genomic_DNA"/>
</dbReference>
<sequence>MKKIVPDPPCPTHYLKIINALPPAEAMAQAATLMDTLATTVHDYAQCPPEHRSQSTLDTAIVLSQLVIVLVDHAVAEQASI</sequence>
<proteinExistence type="predicted"/>
<dbReference type="RefSeq" id="WP_339599927.1">
    <property type="nucleotide sequence ID" value="NZ_JBBHLC010000051.1"/>
</dbReference>
<evidence type="ECO:0008006" key="3">
    <source>
        <dbReference type="Google" id="ProtNLM"/>
    </source>
</evidence>
<comment type="caution">
    <text evidence="1">The sequence shown here is derived from an EMBL/GenBank/DDBJ whole genome shotgun (WGS) entry which is preliminary data.</text>
</comment>
<evidence type="ECO:0000313" key="2">
    <source>
        <dbReference type="Proteomes" id="UP001380290"/>
    </source>
</evidence>
<protein>
    <recommendedName>
        <fullName evidence="3">DUF3077 domain-containing protein</fullName>
    </recommendedName>
</protein>
<accession>A0ABU8QVX6</accession>
<gene>
    <name evidence="1" type="ORF">V7S98_16395</name>
</gene>
<keyword evidence="2" id="KW-1185">Reference proteome</keyword>
<evidence type="ECO:0000313" key="1">
    <source>
        <dbReference type="EMBL" id="MEJ5864805.1"/>
    </source>
</evidence>
<name>A0ABU8QVX6_9PSED</name>
<dbReference type="Proteomes" id="UP001380290">
    <property type="component" value="Unassembled WGS sequence"/>
</dbReference>